<protein>
    <submittedName>
        <fullName evidence="2">Uncharacterized protein</fullName>
    </submittedName>
</protein>
<sequence length="86" mass="10089">MSTQDSIKLSEIFKSLDVENAERKKMKKKTSLRRTFILLIISLLGTTALIVYAIYNPEDKLIEKLSVIWNIILLLMMYKNDMDDDY</sequence>
<accession>A0A8H3R8X8</accession>
<comment type="caution">
    <text evidence="2">The sequence shown here is derived from an EMBL/GenBank/DDBJ whole genome shotgun (WGS) entry which is preliminary data.</text>
</comment>
<organism evidence="2 3">
    <name type="scientific">Rhizophagus clarus</name>
    <dbReference type="NCBI Taxonomy" id="94130"/>
    <lineage>
        <taxon>Eukaryota</taxon>
        <taxon>Fungi</taxon>
        <taxon>Fungi incertae sedis</taxon>
        <taxon>Mucoromycota</taxon>
        <taxon>Glomeromycotina</taxon>
        <taxon>Glomeromycetes</taxon>
        <taxon>Glomerales</taxon>
        <taxon>Glomeraceae</taxon>
        <taxon>Rhizophagus</taxon>
    </lineage>
</organism>
<dbReference type="AlphaFoldDB" id="A0A8H3R8X8"/>
<proteinExistence type="predicted"/>
<evidence type="ECO:0000313" key="2">
    <source>
        <dbReference type="EMBL" id="GET04090.1"/>
    </source>
</evidence>
<feature type="transmembrane region" description="Helical" evidence="1">
    <location>
        <begin position="35"/>
        <end position="55"/>
    </location>
</feature>
<keyword evidence="1" id="KW-1133">Transmembrane helix</keyword>
<evidence type="ECO:0000313" key="3">
    <source>
        <dbReference type="Proteomes" id="UP000615446"/>
    </source>
</evidence>
<gene>
    <name evidence="2" type="ORF">RCL2_003039200</name>
</gene>
<dbReference type="EMBL" id="BLAL01000338">
    <property type="protein sequence ID" value="GET04090.1"/>
    <property type="molecule type" value="Genomic_DNA"/>
</dbReference>
<keyword evidence="1" id="KW-0812">Transmembrane</keyword>
<dbReference type="Proteomes" id="UP000615446">
    <property type="component" value="Unassembled WGS sequence"/>
</dbReference>
<name>A0A8H3R8X8_9GLOM</name>
<keyword evidence="1" id="KW-0472">Membrane</keyword>
<reference evidence="2" key="1">
    <citation type="submission" date="2019-10" db="EMBL/GenBank/DDBJ databases">
        <title>Conservation and host-specific expression of non-tandemly repeated heterogenous ribosome RNA gene in arbuscular mycorrhizal fungi.</title>
        <authorList>
            <person name="Maeda T."/>
            <person name="Kobayashi Y."/>
            <person name="Nakagawa T."/>
            <person name="Ezawa T."/>
            <person name="Yamaguchi K."/>
            <person name="Bino T."/>
            <person name="Nishimoto Y."/>
            <person name="Shigenobu S."/>
            <person name="Kawaguchi M."/>
        </authorList>
    </citation>
    <scope>NUCLEOTIDE SEQUENCE</scope>
    <source>
        <strain evidence="2">HR1</strain>
    </source>
</reference>
<evidence type="ECO:0000256" key="1">
    <source>
        <dbReference type="SAM" id="Phobius"/>
    </source>
</evidence>